<dbReference type="GO" id="GO:0004523">
    <property type="term" value="F:RNA-DNA hybrid ribonuclease activity"/>
    <property type="evidence" value="ECO:0007669"/>
    <property type="project" value="InterPro"/>
</dbReference>
<reference evidence="3 4" key="1">
    <citation type="journal article" date="2022" name="G3 (Bethesda)">
        <title>Whole-genome sequence and methylome profiling of the almond [Prunus dulcis (Mill.) D.A. Webb] cultivar 'Nonpareil'.</title>
        <authorList>
            <person name="D'Amico-Willman K.M."/>
            <person name="Ouma W.Z."/>
            <person name="Meulia T."/>
            <person name="Sideli G.M."/>
            <person name="Gradziel T.M."/>
            <person name="Fresnedo-Ramirez J."/>
        </authorList>
    </citation>
    <scope>NUCLEOTIDE SEQUENCE [LARGE SCALE GENOMIC DNA]</scope>
    <source>
        <strain evidence="3">Clone GOH B32 T37-40</strain>
    </source>
</reference>
<dbReference type="GO" id="GO:0003676">
    <property type="term" value="F:nucleic acid binding"/>
    <property type="evidence" value="ECO:0007669"/>
    <property type="project" value="InterPro"/>
</dbReference>
<dbReference type="SUPFAM" id="SSF53098">
    <property type="entry name" value="Ribonuclease H-like"/>
    <property type="match status" value="1"/>
</dbReference>
<dbReference type="InterPro" id="IPR052929">
    <property type="entry name" value="RNase_H-like_EbsB-rel"/>
</dbReference>
<dbReference type="InterPro" id="IPR002156">
    <property type="entry name" value="RNaseH_domain"/>
</dbReference>
<evidence type="ECO:0000313" key="3">
    <source>
        <dbReference type="EMBL" id="KAI5323869.1"/>
    </source>
</evidence>
<dbReference type="PANTHER" id="PTHR47074">
    <property type="entry name" value="BNAC02G40300D PROTEIN"/>
    <property type="match status" value="1"/>
</dbReference>
<gene>
    <name evidence="3" type="ORF">L3X38_032942</name>
</gene>
<dbReference type="Gene3D" id="3.30.420.10">
    <property type="entry name" value="Ribonuclease H-like superfamily/Ribonuclease H"/>
    <property type="match status" value="1"/>
</dbReference>
<dbReference type="InterPro" id="IPR026960">
    <property type="entry name" value="RVT-Znf"/>
</dbReference>
<keyword evidence="4" id="KW-1185">Reference proteome</keyword>
<proteinExistence type="predicted"/>
<dbReference type="Proteomes" id="UP001054821">
    <property type="component" value="Chromosome 6"/>
</dbReference>
<dbReference type="InterPro" id="IPR044730">
    <property type="entry name" value="RNase_H-like_dom_plant"/>
</dbReference>
<protein>
    <recommendedName>
        <fullName evidence="5">RNase H type-1 domain-containing protein</fullName>
    </recommendedName>
</protein>
<dbReference type="CDD" id="cd06222">
    <property type="entry name" value="RNase_H_like"/>
    <property type="match status" value="1"/>
</dbReference>
<dbReference type="EMBL" id="JAJFAZ020000006">
    <property type="protein sequence ID" value="KAI5323869.1"/>
    <property type="molecule type" value="Genomic_DNA"/>
</dbReference>
<accession>A0AAD4VGF4</accession>
<feature type="domain" description="RNase H type-1" evidence="1">
    <location>
        <begin position="347"/>
        <end position="467"/>
    </location>
</feature>
<comment type="caution">
    <text evidence="3">The sequence shown here is derived from an EMBL/GenBank/DDBJ whole genome shotgun (WGS) entry which is preliminary data.</text>
</comment>
<dbReference type="InterPro" id="IPR036397">
    <property type="entry name" value="RNaseH_sf"/>
</dbReference>
<evidence type="ECO:0000259" key="1">
    <source>
        <dbReference type="Pfam" id="PF13456"/>
    </source>
</evidence>
<evidence type="ECO:0008006" key="5">
    <source>
        <dbReference type="Google" id="ProtNLM"/>
    </source>
</evidence>
<sequence length="499" mass="56712">MGWSEQFLSQAGKEILIKAVAMAMPNYAMSCFKLLVSLCKEIEKDIARYWWHNNKAQKGIHWHPESLLAQVLHDKYHYGVKYLEAGCGKGSSWGWKGIIQGRKVLEARLRWRIGNGEPVRIKEDGWLPKPYTFKEAQLILATVTSRWGCPDRQIWHFTKHGGYTVKSSYDLAIKLRRNGVIGRKGEGECSNQSGQSGSWKRIWALQVPSKIRMFIWLCCRNVAAVRENLRRRHVDVEADCPLCGNSGETEVHLFFRCEIARLFWFASPLQLDAHGVKGEDFLSCWEWLLQKFAQVDQMDEILQMVNEYREALLKTKMPISELPRPPDNPKALRRIWQKPPSGVVKANCDGAWEAQRKGKGLAGFIRAEGGELLRAGGQKIGWCGTTLAAEAEAIRELLGFCLHNGFLSLEVEFDSQEAIRMIKGDCKSVVEIEGILFDIQVLARHFQRAVFRYIPRICNTAAHEVAAYFSRVGGSHVWNHSGPAWLHSILALDVIVDLN</sequence>
<evidence type="ECO:0000259" key="2">
    <source>
        <dbReference type="Pfam" id="PF13966"/>
    </source>
</evidence>
<dbReference type="InterPro" id="IPR012337">
    <property type="entry name" value="RNaseH-like_sf"/>
</dbReference>
<name>A0AAD4VGF4_PRUDU</name>
<dbReference type="AlphaFoldDB" id="A0AAD4VGF4"/>
<organism evidence="3 4">
    <name type="scientific">Prunus dulcis</name>
    <name type="common">Almond</name>
    <name type="synonym">Amygdalus dulcis</name>
    <dbReference type="NCBI Taxonomy" id="3755"/>
    <lineage>
        <taxon>Eukaryota</taxon>
        <taxon>Viridiplantae</taxon>
        <taxon>Streptophyta</taxon>
        <taxon>Embryophyta</taxon>
        <taxon>Tracheophyta</taxon>
        <taxon>Spermatophyta</taxon>
        <taxon>Magnoliopsida</taxon>
        <taxon>eudicotyledons</taxon>
        <taxon>Gunneridae</taxon>
        <taxon>Pentapetalae</taxon>
        <taxon>rosids</taxon>
        <taxon>fabids</taxon>
        <taxon>Rosales</taxon>
        <taxon>Rosaceae</taxon>
        <taxon>Amygdaloideae</taxon>
        <taxon>Amygdaleae</taxon>
        <taxon>Prunus</taxon>
    </lineage>
</organism>
<evidence type="ECO:0000313" key="4">
    <source>
        <dbReference type="Proteomes" id="UP001054821"/>
    </source>
</evidence>
<dbReference type="PANTHER" id="PTHR47074:SF48">
    <property type="entry name" value="POLYNUCLEOTIDYL TRANSFERASE, RIBONUCLEASE H-LIKE SUPERFAMILY PROTEIN"/>
    <property type="match status" value="1"/>
</dbReference>
<feature type="domain" description="Reverse transcriptase zinc-binding" evidence="2">
    <location>
        <begin position="193"/>
        <end position="264"/>
    </location>
</feature>
<dbReference type="Pfam" id="PF13456">
    <property type="entry name" value="RVT_3"/>
    <property type="match status" value="1"/>
</dbReference>
<dbReference type="Pfam" id="PF13966">
    <property type="entry name" value="zf-RVT"/>
    <property type="match status" value="1"/>
</dbReference>